<name>A0ABT0ILI4_9HYPH</name>
<dbReference type="InterPro" id="IPR012429">
    <property type="entry name" value="HGSNAT_cat"/>
</dbReference>
<gene>
    <name evidence="3" type="ORF">M0654_01930</name>
</gene>
<feature type="transmembrane region" description="Helical" evidence="1">
    <location>
        <begin position="234"/>
        <end position="254"/>
    </location>
</feature>
<accession>A0ABT0ILI4</accession>
<dbReference type="RefSeq" id="WP_248681588.1">
    <property type="nucleotide sequence ID" value="NZ_JALPRY010000001.1"/>
</dbReference>
<feature type="transmembrane region" description="Helical" evidence="1">
    <location>
        <begin position="91"/>
        <end position="108"/>
    </location>
</feature>
<comment type="caution">
    <text evidence="3">The sequence shown here is derived from an EMBL/GenBank/DDBJ whole genome shotgun (WGS) entry which is preliminary data.</text>
</comment>
<proteinExistence type="predicted"/>
<sequence length="331" mass="36188">MTLADASQTSTKFPRIPLIDTLRGVALVAMATYHFTWDLEFFGYLEPGTATQGFFRIYARCIASSFLFLAGVSLVLAHYPVIRWSSFWKRFAVVAGAALLITIATLIAVPNEWIYFGILHNIALSSVVGLAFLRAPIALTAACVLLVIILMVADSSFAPGFLHSAVLDTRWLSWLGFAAIPPRSNDYVPLFPWVAALLAGIAVTRLALSRNWLPRLAAVQQRTNILSKAGRHSLAIYLLHQPVLIAFVYLFSLVSPAPVPDPRTTYARSCEAGCLQQGNDAKICENFCGCTTDQLASQSLLTPLLQGSIKLEDDRVQMIAQECSAIAQPQE</sequence>
<feature type="transmembrane region" description="Helical" evidence="1">
    <location>
        <begin position="140"/>
        <end position="162"/>
    </location>
</feature>
<protein>
    <submittedName>
        <fullName evidence="3">DUF1624 domain-containing protein</fullName>
    </submittedName>
</protein>
<dbReference type="Proteomes" id="UP001202827">
    <property type="component" value="Unassembled WGS sequence"/>
</dbReference>
<feature type="domain" description="Heparan-alpha-glucosaminide N-acetyltransferase catalytic" evidence="2">
    <location>
        <begin position="15"/>
        <end position="242"/>
    </location>
</feature>
<keyword evidence="4" id="KW-1185">Reference proteome</keyword>
<dbReference type="Pfam" id="PF07786">
    <property type="entry name" value="HGSNAT_cat"/>
    <property type="match status" value="1"/>
</dbReference>
<dbReference type="EMBL" id="JALPRY010000001">
    <property type="protein sequence ID" value="MCK8778731.1"/>
    <property type="molecule type" value="Genomic_DNA"/>
</dbReference>
<evidence type="ECO:0000313" key="3">
    <source>
        <dbReference type="EMBL" id="MCK8778731.1"/>
    </source>
</evidence>
<keyword evidence="1" id="KW-1133">Transmembrane helix</keyword>
<feature type="transmembrane region" description="Helical" evidence="1">
    <location>
        <begin position="57"/>
        <end position="79"/>
    </location>
</feature>
<keyword evidence="1" id="KW-0472">Membrane</keyword>
<organism evidence="3 4">
    <name type="scientific">Neorhizobium turbinariae</name>
    <dbReference type="NCBI Taxonomy" id="2937795"/>
    <lineage>
        <taxon>Bacteria</taxon>
        <taxon>Pseudomonadati</taxon>
        <taxon>Pseudomonadota</taxon>
        <taxon>Alphaproteobacteria</taxon>
        <taxon>Hyphomicrobiales</taxon>
        <taxon>Rhizobiaceae</taxon>
        <taxon>Rhizobium/Agrobacterium group</taxon>
        <taxon>Neorhizobium</taxon>
    </lineage>
</organism>
<reference evidence="3 4" key="1">
    <citation type="submission" date="2022-04" db="EMBL/GenBank/DDBJ databases">
        <title>Rhizobium coralii sp. nov., isolated from coral Turbinaria peltata.</title>
        <authorList>
            <person name="Sun H."/>
        </authorList>
    </citation>
    <scope>NUCLEOTIDE SEQUENCE [LARGE SCALE GENOMIC DNA]</scope>
    <source>
        <strain evidence="3 4">NTR19</strain>
    </source>
</reference>
<evidence type="ECO:0000313" key="4">
    <source>
        <dbReference type="Proteomes" id="UP001202827"/>
    </source>
</evidence>
<feature type="transmembrane region" description="Helical" evidence="1">
    <location>
        <begin position="190"/>
        <end position="213"/>
    </location>
</feature>
<evidence type="ECO:0000259" key="2">
    <source>
        <dbReference type="Pfam" id="PF07786"/>
    </source>
</evidence>
<evidence type="ECO:0000256" key="1">
    <source>
        <dbReference type="SAM" id="Phobius"/>
    </source>
</evidence>
<keyword evidence="1" id="KW-0812">Transmembrane</keyword>